<dbReference type="Pfam" id="PF24709">
    <property type="entry name" value="DUF7670"/>
    <property type="match status" value="1"/>
</dbReference>
<dbReference type="AlphaFoldDB" id="A0A7S7NVA0"/>
<evidence type="ECO:0000256" key="1">
    <source>
        <dbReference type="SAM" id="Phobius"/>
    </source>
</evidence>
<name>A0A7S7NVA0_PALFE</name>
<evidence type="ECO:0000259" key="2">
    <source>
        <dbReference type="Pfam" id="PF24709"/>
    </source>
</evidence>
<accession>A0A7S7NVA0</accession>
<dbReference type="InterPro" id="IPR056087">
    <property type="entry name" value="DUF7670"/>
</dbReference>
<dbReference type="EMBL" id="CP063849">
    <property type="protein sequence ID" value="QOY90409.1"/>
    <property type="molecule type" value="Genomic_DNA"/>
</dbReference>
<organism evidence="3 4">
    <name type="scientific">Paludibaculum fermentans</name>
    <dbReference type="NCBI Taxonomy" id="1473598"/>
    <lineage>
        <taxon>Bacteria</taxon>
        <taxon>Pseudomonadati</taxon>
        <taxon>Acidobacteriota</taxon>
        <taxon>Terriglobia</taxon>
        <taxon>Bryobacterales</taxon>
        <taxon>Bryobacteraceae</taxon>
        <taxon>Paludibaculum</taxon>
    </lineage>
</organism>
<keyword evidence="1" id="KW-0472">Membrane</keyword>
<dbReference type="KEGG" id="pfer:IRI77_10765"/>
<keyword evidence="1" id="KW-0812">Transmembrane</keyword>
<evidence type="ECO:0000313" key="3">
    <source>
        <dbReference type="EMBL" id="QOY90409.1"/>
    </source>
</evidence>
<protein>
    <recommendedName>
        <fullName evidence="2">DUF7670 domain-containing protein</fullName>
    </recommendedName>
</protein>
<feature type="domain" description="DUF7670" evidence="2">
    <location>
        <begin position="2"/>
        <end position="120"/>
    </location>
</feature>
<feature type="transmembrane region" description="Helical" evidence="1">
    <location>
        <begin position="73"/>
        <end position="91"/>
    </location>
</feature>
<keyword evidence="4" id="KW-1185">Reference proteome</keyword>
<sequence length="133" mass="14501">MQHIHFPLWNVQHREAGLARAISACWAAFWTWFGFACGVAEFASFTDVLQQTVPGILFIGATALAWRFPREGGALLLALGIVVFGVYWNFATQQSGGAAMLTAVMLVGPPMLAGTLFLRAPEDHRTATMAPRH</sequence>
<dbReference type="Proteomes" id="UP000593892">
    <property type="component" value="Chromosome"/>
</dbReference>
<keyword evidence="1" id="KW-1133">Transmembrane helix</keyword>
<reference evidence="3 4" key="1">
    <citation type="submission" date="2020-10" db="EMBL/GenBank/DDBJ databases">
        <title>Complete genome sequence of Paludibaculum fermentans P105T, a facultatively anaerobic acidobacterium capable of dissimilatory Fe(III) reduction.</title>
        <authorList>
            <person name="Dedysh S.N."/>
            <person name="Beletsky A.V."/>
            <person name="Kulichevskaya I.S."/>
            <person name="Mardanov A.V."/>
            <person name="Ravin N.V."/>
        </authorList>
    </citation>
    <scope>NUCLEOTIDE SEQUENCE [LARGE SCALE GENOMIC DNA]</scope>
    <source>
        <strain evidence="3 4">P105</strain>
    </source>
</reference>
<feature type="transmembrane region" description="Helical" evidence="1">
    <location>
        <begin position="21"/>
        <end position="42"/>
    </location>
</feature>
<dbReference type="RefSeq" id="WP_194452073.1">
    <property type="nucleotide sequence ID" value="NZ_CP063849.1"/>
</dbReference>
<proteinExistence type="predicted"/>
<feature type="transmembrane region" description="Helical" evidence="1">
    <location>
        <begin position="48"/>
        <end position="66"/>
    </location>
</feature>
<feature type="transmembrane region" description="Helical" evidence="1">
    <location>
        <begin position="97"/>
        <end position="118"/>
    </location>
</feature>
<evidence type="ECO:0000313" key="4">
    <source>
        <dbReference type="Proteomes" id="UP000593892"/>
    </source>
</evidence>
<gene>
    <name evidence="3" type="ORF">IRI77_10765</name>
</gene>